<sequence>MNALPDTLANATQLDDPATASSRPPGEQLFLRRDLNEVLLLLDFISGRHEMHIWDIGGINYPARQNERGQPDQPAAILSSIEIIRRICALRYPPADTRSIEERADDAALLLCVKDKLNSIASPANGIMIAYTYMFIEEAASRTRREKRAEEAWSLRESTRADVAKAAYPGLIRSAKRFRCFHRNVSRVGAAITFLSAILLWLVVYGVELTSRFEDDQKSVTDVTNQIYAQADKENAALPADEQSHASVPIRCNEKIEEQSNQIRILCNQWSYYQARFEKAISDDANFAEQGLSSWLTVPFPVSPTLMKNKAGQYAGTQENIESITLVLSAYASFVLPLLFGLIGTIASFLRDISNRITISILAPRDETLAIIRLILGAIAGLAVGLFFTPGSVAGHVSSGEGVLTLSASGIAFLAGYGADGFFRMIDAMIVRLFSFDRPDQRPIGPR</sequence>
<name>A0A158L150_9BURK</name>
<feature type="transmembrane region" description="Helical" evidence="2">
    <location>
        <begin position="371"/>
        <end position="390"/>
    </location>
</feature>
<reference evidence="3" key="1">
    <citation type="submission" date="2016-01" db="EMBL/GenBank/DDBJ databases">
        <authorList>
            <person name="Peeters C."/>
        </authorList>
    </citation>
    <scope>NUCLEOTIDE SEQUENCE [LARGE SCALE GENOMIC DNA]</scope>
    <source>
        <strain evidence="3">LMG 29317</strain>
    </source>
</reference>
<dbReference type="AlphaFoldDB" id="A0A158L150"/>
<feature type="region of interest" description="Disordered" evidence="1">
    <location>
        <begin position="1"/>
        <end position="26"/>
    </location>
</feature>
<dbReference type="RefSeq" id="WP_061152081.1">
    <property type="nucleotide sequence ID" value="NZ_FCOM02000084.1"/>
</dbReference>
<evidence type="ECO:0000313" key="4">
    <source>
        <dbReference type="Proteomes" id="UP000055019"/>
    </source>
</evidence>
<feature type="transmembrane region" description="Helical" evidence="2">
    <location>
        <begin position="402"/>
        <end position="423"/>
    </location>
</feature>
<comment type="caution">
    <text evidence="3">The sequence shown here is derived from an EMBL/GenBank/DDBJ whole genome shotgun (WGS) entry which is preliminary data.</text>
</comment>
<dbReference type="Proteomes" id="UP000055019">
    <property type="component" value="Unassembled WGS sequence"/>
</dbReference>
<dbReference type="EMBL" id="FCOM02000084">
    <property type="protein sequence ID" value="SAL87107.1"/>
    <property type="molecule type" value="Genomic_DNA"/>
</dbReference>
<gene>
    <name evidence="3" type="ORF">AWB74_07975</name>
</gene>
<keyword evidence="2" id="KW-1133">Transmembrane helix</keyword>
<keyword evidence="4" id="KW-1185">Reference proteome</keyword>
<accession>A0A158L150</accession>
<organism evidence="3 4">
    <name type="scientific">Caballeronia arvi</name>
    <dbReference type="NCBI Taxonomy" id="1777135"/>
    <lineage>
        <taxon>Bacteria</taxon>
        <taxon>Pseudomonadati</taxon>
        <taxon>Pseudomonadota</taxon>
        <taxon>Betaproteobacteria</taxon>
        <taxon>Burkholderiales</taxon>
        <taxon>Burkholderiaceae</taxon>
        <taxon>Caballeronia</taxon>
    </lineage>
</organism>
<protein>
    <submittedName>
        <fullName evidence="3">Uncharacterized protein</fullName>
    </submittedName>
</protein>
<feature type="transmembrane region" description="Helical" evidence="2">
    <location>
        <begin position="185"/>
        <end position="207"/>
    </location>
</feature>
<dbReference type="OrthoDB" id="8736674at2"/>
<evidence type="ECO:0000256" key="2">
    <source>
        <dbReference type="SAM" id="Phobius"/>
    </source>
</evidence>
<feature type="transmembrane region" description="Helical" evidence="2">
    <location>
        <begin position="330"/>
        <end position="350"/>
    </location>
</feature>
<keyword evidence="2" id="KW-0472">Membrane</keyword>
<proteinExistence type="predicted"/>
<evidence type="ECO:0000313" key="3">
    <source>
        <dbReference type="EMBL" id="SAL87107.1"/>
    </source>
</evidence>
<keyword evidence="2" id="KW-0812">Transmembrane</keyword>
<evidence type="ECO:0000256" key="1">
    <source>
        <dbReference type="SAM" id="MobiDB-lite"/>
    </source>
</evidence>